<dbReference type="EMBL" id="BNJQ01000009">
    <property type="protein sequence ID" value="GHP04903.1"/>
    <property type="molecule type" value="Genomic_DNA"/>
</dbReference>
<dbReference type="InterPro" id="IPR004147">
    <property type="entry name" value="ABC1_dom"/>
</dbReference>
<dbReference type="PANTHER" id="PTHR45890:SF1">
    <property type="entry name" value="AARF DOMAIN CONTAINING KINASE 2"/>
    <property type="match status" value="1"/>
</dbReference>
<dbReference type="InterPro" id="IPR052402">
    <property type="entry name" value="ADCK_kinase"/>
</dbReference>
<feature type="region of interest" description="Disordered" evidence="1">
    <location>
        <begin position="455"/>
        <end position="476"/>
    </location>
</feature>
<dbReference type="SUPFAM" id="SSF56112">
    <property type="entry name" value="Protein kinase-like (PK-like)"/>
    <property type="match status" value="1"/>
</dbReference>
<protein>
    <recommendedName>
        <fullName evidence="2">ABC1 atypical kinase-like domain-containing protein</fullName>
    </recommendedName>
</protein>
<dbReference type="Proteomes" id="UP000660262">
    <property type="component" value="Unassembled WGS sequence"/>
</dbReference>
<evidence type="ECO:0000313" key="3">
    <source>
        <dbReference type="EMBL" id="GHP04903.1"/>
    </source>
</evidence>
<evidence type="ECO:0000313" key="4">
    <source>
        <dbReference type="Proteomes" id="UP000660262"/>
    </source>
</evidence>
<keyword evidence="4" id="KW-1185">Reference proteome</keyword>
<feature type="compositionally biased region" description="Basic and acidic residues" evidence="1">
    <location>
        <begin position="460"/>
        <end position="476"/>
    </location>
</feature>
<dbReference type="InterPro" id="IPR011009">
    <property type="entry name" value="Kinase-like_dom_sf"/>
</dbReference>
<comment type="caution">
    <text evidence="3">The sequence shown here is derived from an EMBL/GenBank/DDBJ whole genome shotgun (WGS) entry which is preliminary data.</text>
</comment>
<gene>
    <name evidence="3" type="ORF">PPROV_000365500</name>
</gene>
<proteinExistence type="predicted"/>
<dbReference type="AlphaFoldDB" id="A0A830HEH7"/>
<dbReference type="OrthoDB" id="1290869at2759"/>
<sequence length="688" mass="74170">MTPAAFFSNTLREEARRRGGTVHTFSRFAASASATATWKAAAIANVARQANRDPARRAFAASALVAPSAPRAAPLKWLSKQGSSVATEVAVWRRYLRSHWEGLEGLRDCLPGMPTARGVTPRAWVERSLARLEVASASRQLLSALLIAMQKPTAPGALQALRALPVILSGELLLPSKSVCLGLPQRELPYLRQELVSRSSRTVEIASAVLRAGTLVAIFVPLLSLAPLAYGALGSVGRRWWLSLLRTTLALGGPATAKWGQWASTRADIFAPDVRRELAKLQCDSPSHSLAFTKAQLEASFGIPADKLFLYLSEEPVASGSVAQVHRARLSAIGARGTGLPPGTEVAVKVRHPRVDRLLRQDFALMEALARLAAAASPRVGEMLTNTLAQFSGPLHDQLDLTHEAACLERFRINFRGDPRVRFPQPVVPLVAPAVLVETFEEGVGINRWVSGSKAAHARGGSDEQGEARTTHEPETPQEVFRDNLGRLGVDSLLKMVIGHNFVHADLHPGNILVRSSGTDAAPTLDGVVFLDAGMTASLSMRERDELLHFFDSIGEGDGRSAASAVLQFADGSATNRFAGGRGIPSGQTCPNPAAFENDMETLFDSFPYRSEVLGVTAGEFMQETLELVRKHEVRVSGQVLTVIVTSCVLEGWAIGLSPGVSVLDHVKREMKSWKARSWWNGYGALSL</sequence>
<feature type="domain" description="ABC1 atypical kinase-like" evidence="2">
    <location>
        <begin position="285"/>
        <end position="562"/>
    </location>
</feature>
<reference evidence="3" key="1">
    <citation type="submission" date="2020-10" db="EMBL/GenBank/DDBJ databases">
        <title>Unveiling of a novel bifunctional photoreceptor, Dualchrome1, isolated from a cosmopolitan green alga.</title>
        <authorList>
            <person name="Suzuki S."/>
            <person name="Kawachi M."/>
        </authorList>
    </citation>
    <scope>NUCLEOTIDE SEQUENCE</scope>
    <source>
        <strain evidence="3">NIES 2893</strain>
    </source>
</reference>
<evidence type="ECO:0000259" key="2">
    <source>
        <dbReference type="Pfam" id="PF03109"/>
    </source>
</evidence>
<name>A0A830HEH7_9CHLO</name>
<evidence type="ECO:0000256" key="1">
    <source>
        <dbReference type="SAM" id="MobiDB-lite"/>
    </source>
</evidence>
<organism evidence="3 4">
    <name type="scientific">Pycnococcus provasolii</name>
    <dbReference type="NCBI Taxonomy" id="41880"/>
    <lineage>
        <taxon>Eukaryota</taxon>
        <taxon>Viridiplantae</taxon>
        <taxon>Chlorophyta</taxon>
        <taxon>Pseudoscourfieldiophyceae</taxon>
        <taxon>Pseudoscourfieldiales</taxon>
        <taxon>Pycnococcaceae</taxon>
        <taxon>Pycnococcus</taxon>
    </lineage>
</organism>
<dbReference type="Pfam" id="PF03109">
    <property type="entry name" value="ABC1"/>
    <property type="match status" value="1"/>
</dbReference>
<dbReference type="PANTHER" id="PTHR45890">
    <property type="entry name" value="AARF DOMAIN CONTAINING KINASE 2 (PREDICTED)"/>
    <property type="match status" value="1"/>
</dbReference>
<accession>A0A830HEH7</accession>